<comment type="function">
    <text evidence="9">Catalyzes the conversion of 4-hydroxy-tetrahydrodipicolinate (HTPA) to tetrahydrodipicolinate.</text>
</comment>
<evidence type="ECO:0000313" key="14">
    <source>
        <dbReference type="Proteomes" id="UP000824089"/>
    </source>
</evidence>
<feature type="binding site" evidence="9">
    <location>
        <position position="143"/>
    </location>
    <ligand>
        <name>(S)-2,3,4,5-tetrahydrodipicolinate</name>
        <dbReference type="ChEBI" id="CHEBI:16845"/>
    </ligand>
</feature>
<dbReference type="GO" id="GO:0019877">
    <property type="term" value="P:diaminopimelate biosynthetic process"/>
    <property type="evidence" value="ECO:0007669"/>
    <property type="project" value="UniProtKB-UniRule"/>
</dbReference>
<reference evidence="13" key="1">
    <citation type="submission" date="2020-10" db="EMBL/GenBank/DDBJ databases">
        <authorList>
            <person name="Gilroy R."/>
        </authorList>
    </citation>
    <scope>NUCLEOTIDE SEQUENCE</scope>
    <source>
        <strain evidence="13">CHK195-4489</strain>
    </source>
</reference>
<reference evidence="13" key="2">
    <citation type="journal article" date="2021" name="PeerJ">
        <title>Extensive microbial diversity within the chicken gut microbiome revealed by metagenomics and culture.</title>
        <authorList>
            <person name="Gilroy R."/>
            <person name="Ravi A."/>
            <person name="Getino M."/>
            <person name="Pursley I."/>
            <person name="Horton D.L."/>
            <person name="Alikhan N.F."/>
            <person name="Baker D."/>
            <person name="Gharbi K."/>
            <person name="Hall N."/>
            <person name="Watson M."/>
            <person name="Adriaenssens E.M."/>
            <person name="Foster-Nyarko E."/>
            <person name="Jarju S."/>
            <person name="Secka A."/>
            <person name="Antonio M."/>
            <person name="Oren A."/>
            <person name="Chaudhuri R.R."/>
            <person name="La Ragione R."/>
            <person name="Hildebrand F."/>
            <person name="Pallen M.J."/>
        </authorList>
    </citation>
    <scope>NUCLEOTIDE SEQUENCE</scope>
    <source>
        <strain evidence="13">CHK195-4489</strain>
    </source>
</reference>
<feature type="binding site" evidence="9">
    <location>
        <begin position="152"/>
        <end position="153"/>
    </location>
    <ligand>
        <name>(S)-2,3,4,5-tetrahydrodipicolinate</name>
        <dbReference type="ChEBI" id="CHEBI:16845"/>
    </ligand>
</feature>
<dbReference type="AlphaFoldDB" id="A0A9D1I8J7"/>
<feature type="binding site" evidence="9">
    <location>
        <begin position="85"/>
        <end position="87"/>
    </location>
    <ligand>
        <name>NAD(+)</name>
        <dbReference type="ChEBI" id="CHEBI:57540"/>
    </ligand>
</feature>
<keyword evidence="6 9" id="KW-0560">Oxidoreductase</keyword>
<dbReference type="InterPro" id="IPR022664">
    <property type="entry name" value="DapB_N_CS"/>
</dbReference>
<evidence type="ECO:0000259" key="12">
    <source>
        <dbReference type="Pfam" id="PF05173"/>
    </source>
</evidence>
<feature type="domain" description="Dihydrodipicolinate reductase N-terminal" evidence="11">
    <location>
        <begin position="2"/>
        <end position="112"/>
    </location>
</feature>
<dbReference type="InterPro" id="IPR036291">
    <property type="entry name" value="NAD(P)-bd_dom_sf"/>
</dbReference>
<accession>A0A9D1I8J7</accession>
<dbReference type="SUPFAM" id="SSF55347">
    <property type="entry name" value="Glyceraldehyde-3-phosphate dehydrogenase-like, C-terminal domain"/>
    <property type="match status" value="1"/>
</dbReference>
<evidence type="ECO:0000256" key="8">
    <source>
        <dbReference type="ARBA" id="ARBA00023154"/>
    </source>
</evidence>
<feature type="active site" description="Proton donor/acceptor" evidence="9">
    <location>
        <position position="142"/>
    </location>
</feature>
<dbReference type="PANTHER" id="PTHR20836">
    <property type="entry name" value="DIHYDRODIPICOLINATE REDUCTASE"/>
    <property type="match status" value="1"/>
</dbReference>
<keyword evidence="5 9" id="KW-0220">Diaminopimelate biosynthesis</keyword>
<evidence type="ECO:0000313" key="13">
    <source>
        <dbReference type="EMBL" id="HIU29969.1"/>
    </source>
</evidence>
<evidence type="ECO:0000256" key="4">
    <source>
        <dbReference type="ARBA" id="ARBA00022857"/>
    </source>
</evidence>
<dbReference type="InterPro" id="IPR022663">
    <property type="entry name" value="DapB_C"/>
</dbReference>
<comment type="caution">
    <text evidence="13">The sequence shown here is derived from an EMBL/GenBank/DDBJ whole genome shotgun (WGS) entry which is preliminary data.</text>
</comment>
<dbReference type="EC" id="1.17.1.8" evidence="9 10"/>
<proteinExistence type="inferred from homology"/>
<feature type="active site" description="Proton donor" evidence="9">
    <location>
        <position position="146"/>
    </location>
</feature>
<dbReference type="SUPFAM" id="SSF51735">
    <property type="entry name" value="NAD(P)-binding Rossmann-fold domains"/>
    <property type="match status" value="1"/>
</dbReference>
<comment type="caution">
    <text evidence="9">Lacks conserved residue(s) required for the propagation of feature annotation.</text>
</comment>
<evidence type="ECO:0000259" key="11">
    <source>
        <dbReference type="Pfam" id="PF01113"/>
    </source>
</evidence>
<dbReference type="InterPro" id="IPR023940">
    <property type="entry name" value="DHDPR_bac"/>
</dbReference>
<dbReference type="GO" id="GO:0005829">
    <property type="term" value="C:cytosol"/>
    <property type="evidence" value="ECO:0007669"/>
    <property type="project" value="TreeGrafter"/>
</dbReference>
<sequence>MIRILVSGCNGHMGHVVCDCIAARTDCAVAAGLDLVVPEHSSFPVFTKPEDITAGVDVIIDFSHPSVLSPLLAYAVKNGIPAVLCTTGYSKEQVEEIKEASKKIPVFYSRNMSLGINLLIELSKKAAQVLGPQFDIEIVEKHHNQKIDAPSGTALMLADGISSVLSEEPHYVYDRHSQRKKRDPNEIGIHSVRGGTIVGEHEVIFAGRHEVITLAHSAQSKEVFANGAVNAAVYLANQKPGLYDMSDLLK</sequence>
<evidence type="ECO:0000256" key="5">
    <source>
        <dbReference type="ARBA" id="ARBA00022915"/>
    </source>
</evidence>
<dbReference type="GO" id="GO:0051287">
    <property type="term" value="F:NAD binding"/>
    <property type="evidence" value="ECO:0007669"/>
    <property type="project" value="UniProtKB-UniRule"/>
</dbReference>
<dbReference type="CDD" id="cd02274">
    <property type="entry name" value="DHDPR_N"/>
    <property type="match status" value="1"/>
</dbReference>
<evidence type="ECO:0000256" key="10">
    <source>
        <dbReference type="NCBIfam" id="TIGR00036"/>
    </source>
</evidence>
<protein>
    <recommendedName>
        <fullName evidence="9 10">4-hydroxy-tetrahydrodipicolinate reductase</fullName>
        <shortName evidence="9">HTPA reductase</shortName>
        <ecNumber evidence="9 10">1.17.1.8</ecNumber>
    </recommendedName>
</protein>
<dbReference type="Pfam" id="PF01113">
    <property type="entry name" value="DapB_N"/>
    <property type="match status" value="1"/>
</dbReference>
<dbReference type="GO" id="GO:0009089">
    <property type="term" value="P:lysine biosynthetic process via diaminopimelate"/>
    <property type="evidence" value="ECO:0007669"/>
    <property type="project" value="UniProtKB-UniRule"/>
</dbReference>
<dbReference type="Pfam" id="PF05173">
    <property type="entry name" value="DapB_C"/>
    <property type="match status" value="1"/>
</dbReference>
<comment type="catalytic activity">
    <reaction evidence="9">
        <text>(S)-2,3,4,5-tetrahydrodipicolinate + NADP(+) + H2O = (2S,4S)-4-hydroxy-2,3,4,5-tetrahydrodipicolinate + NADPH + H(+)</text>
        <dbReference type="Rhea" id="RHEA:35331"/>
        <dbReference type="ChEBI" id="CHEBI:15377"/>
        <dbReference type="ChEBI" id="CHEBI:15378"/>
        <dbReference type="ChEBI" id="CHEBI:16845"/>
        <dbReference type="ChEBI" id="CHEBI:57783"/>
        <dbReference type="ChEBI" id="CHEBI:58349"/>
        <dbReference type="ChEBI" id="CHEBI:67139"/>
        <dbReference type="EC" id="1.17.1.8"/>
    </reaction>
</comment>
<name>A0A9D1I8J7_9CLOT</name>
<dbReference type="Gene3D" id="3.30.360.10">
    <property type="entry name" value="Dihydrodipicolinate Reductase, domain 2"/>
    <property type="match status" value="1"/>
</dbReference>
<feature type="domain" description="Dihydrodipicolinate reductase C-terminal" evidence="12">
    <location>
        <begin position="115"/>
        <end position="249"/>
    </location>
</feature>
<dbReference type="GO" id="GO:0050661">
    <property type="term" value="F:NADP binding"/>
    <property type="evidence" value="ECO:0007669"/>
    <property type="project" value="UniProtKB-UniRule"/>
</dbReference>
<keyword evidence="3 9" id="KW-0028">Amino-acid biosynthesis</keyword>
<gene>
    <name evidence="9" type="primary">dapB</name>
    <name evidence="13" type="ORF">IAD50_06710</name>
</gene>
<dbReference type="NCBIfam" id="TIGR00036">
    <property type="entry name" value="dapB"/>
    <property type="match status" value="1"/>
</dbReference>
<evidence type="ECO:0000256" key="3">
    <source>
        <dbReference type="ARBA" id="ARBA00022605"/>
    </source>
</evidence>
<comment type="pathway">
    <text evidence="9">Amino-acid biosynthesis; L-lysine biosynthesis via DAP pathway; (S)-tetrahydrodipicolinate from L-aspartate: step 4/4.</text>
</comment>
<dbReference type="FunFam" id="3.30.360.10:FF:000009">
    <property type="entry name" value="4-hydroxy-tetrahydrodipicolinate reductase"/>
    <property type="match status" value="1"/>
</dbReference>
<evidence type="ECO:0000256" key="2">
    <source>
        <dbReference type="ARBA" id="ARBA00022490"/>
    </source>
</evidence>
<evidence type="ECO:0000256" key="7">
    <source>
        <dbReference type="ARBA" id="ARBA00023027"/>
    </source>
</evidence>
<evidence type="ECO:0000256" key="1">
    <source>
        <dbReference type="ARBA" id="ARBA00006642"/>
    </source>
</evidence>
<dbReference type="Gene3D" id="3.40.50.720">
    <property type="entry name" value="NAD(P)-binding Rossmann-like Domain"/>
    <property type="match status" value="1"/>
</dbReference>
<dbReference type="EMBL" id="DVMM01000138">
    <property type="protein sequence ID" value="HIU29969.1"/>
    <property type="molecule type" value="Genomic_DNA"/>
</dbReference>
<comment type="similarity">
    <text evidence="1 9">Belongs to the DapB family.</text>
</comment>
<feature type="binding site" evidence="9">
    <location>
        <begin position="8"/>
        <end position="13"/>
    </location>
    <ligand>
        <name>NAD(+)</name>
        <dbReference type="ChEBI" id="CHEBI:57540"/>
    </ligand>
</feature>
<evidence type="ECO:0000256" key="6">
    <source>
        <dbReference type="ARBA" id="ARBA00023002"/>
    </source>
</evidence>
<dbReference type="PROSITE" id="PS01298">
    <property type="entry name" value="DAPB"/>
    <property type="match status" value="1"/>
</dbReference>
<dbReference type="InterPro" id="IPR000846">
    <property type="entry name" value="DapB_N"/>
</dbReference>
<comment type="subcellular location">
    <subcellularLocation>
        <location evidence="9">Cytoplasm</location>
    </subcellularLocation>
</comment>
<dbReference type="PIRSF" id="PIRSF000161">
    <property type="entry name" value="DHPR"/>
    <property type="match status" value="1"/>
</dbReference>
<dbReference type="Proteomes" id="UP000824089">
    <property type="component" value="Unassembled WGS sequence"/>
</dbReference>
<organism evidence="13 14">
    <name type="scientific">Candidatus Egerieisoma faecipullorum</name>
    <dbReference type="NCBI Taxonomy" id="2840963"/>
    <lineage>
        <taxon>Bacteria</taxon>
        <taxon>Bacillati</taxon>
        <taxon>Bacillota</taxon>
        <taxon>Clostridia</taxon>
        <taxon>Eubacteriales</taxon>
        <taxon>Clostridiaceae</taxon>
        <taxon>Clostridiaceae incertae sedis</taxon>
        <taxon>Candidatus Egerieisoma</taxon>
    </lineage>
</organism>
<feature type="binding site" evidence="9">
    <location>
        <begin position="109"/>
        <end position="112"/>
    </location>
    <ligand>
        <name>NAD(+)</name>
        <dbReference type="ChEBI" id="CHEBI:57540"/>
    </ligand>
</feature>
<comment type="caution">
    <text evidence="9">Was originally thought to be a dihydrodipicolinate reductase (DHDPR), catalyzing the conversion of dihydrodipicolinate to tetrahydrodipicolinate. However, it was shown in E.coli that the substrate of the enzymatic reaction is not dihydrodipicolinate (DHDP) but in fact (2S,4S)-4-hydroxy-2,3,4,5-tetrahydrodipicolinic acid (HTPA), the product released by the DapA-catalyzed reaction.</text>
</comment>
<dbReference type="GO" id="GO:0008839">
    <property type="term" value="F:4-hydroxy-tetrahydrodipicolinate reductase"/>
    <property type="evidence" value="ECO:0007669"/>
    <property type="project" value="UniProtKB-UniRule"/>
</dbReference>
<dbReference type="GO" id="GO:0016726">
    <property type="term" value="F:oxidoreductase activity, acting on CH or CH2 groups, NAD or NADP as acceptor"/>
    <property type="evidence" value="ECO:0007669"/>
    <property type="project" value="UniProtKB-UniRule"/>
</dbReference>
<dbReference type="HAMAP" id="MF_00102">
    <property type="entry name" value="DapB"/>
    <property type="match status" value="1"/>
</dbReference>
<dbReference type="PANTHER" id="PTHR20836:SF7">
    <property type="entry name" value="4-HYDROXY-TETRAHYDRODIPICOLINATE REDUCTASE"/>
    <property type="match status" value="1"/>
</dbReference>
<keyword evidence="8 9" id="KW-0457">Lysine biosynthesis</keyword>
<keyword evidence="2 9" id="KW-0963">Cytoplasm</keyword>
<keyword evidence="4 9" id="KW-0521">NADP</keyword>
<evidence type="ECO:0000256" key="9">
    <source>
        <dbReference type="HAMAP-Rule" id="MF_00102"/>
    </source>
</evidence>
<comment type="catalytic activity">
    <reaction evidence="9">
        <text>(S)-2,3,4,5-tetrahydrodipicolinate + NAD(+) + H2O = (2S,4S)-4-hydroxy-2,3,4,5-tetrahydrodipicolinate + NADH + H(+)</text>
        <dbReference type="Rhea" id="RHEA:35323"/>
        <dbReference type="ChEBI" id="CHEBI:15377"/>
        <dbReference type="ChEBI" id="CHEBI:15378"/>
        <dbReference type="ChEBI" id="CHEBI:16845"/>
        <dbReference type="ChEBI" id="CHEBI:57540"/>
        <dbReference type="ChEBI" id="CHEBI:57945"/>
        <dbReference type="ChEBI" id="CHEBI:67139"/>
        <dbReference type="EC" id="1.17.1.8"/>
    </reaction>
</comment>
<comment type="subunit">
    <text evidence="9">Homotetramer.</text>
</comment>
<keyword evidence="7 9" id="KW-0520">NAD</keyword>